<evidence type="ECO:0000256" key="4">
    <source>
        <dbReference type="ARBA" id="ARBA00022679"/>
    </source>
</evidence>
<dbReference type="InterPro" id="IPR051537">
    <property type="entry name" value="DNA_Adenine_Mtase"/>
</dbReference>
<dbReference type="Proteomes" id="UP000054976">
    <property type="component" value="Unassembled WGS sequence"/>
</dbReference>
<evidence type="ECO:0000256" key="8">
    <source>
        <dbReference type="SAM" id="Coils"/>
    </source>
</evidence>
<evidence type="ECO:0000259" key="9">
    <source>
        <dbReference type="Pfam" id="PF02384"/>
    </source>
</evidence>
<feature type="coiled-coil region" evidence="8">
    <location>
        <begin position="691"/>
        <end position="807"/>
    </location>
</feature>
<dbReference type="OrthoDB" id="9814572at2"/>
<dbReference type="GO" id="GO:0009007">
    <property type="term" value="F:site-specific DNA-methyltransferase (adenine-specific) activity"/>
    <property type="evidence" value="ECO:0007669"/>
    <property type="project" value="UniProtKB-EC"/>
</dbReference>
<dbReference type="GO" id="GO:0009307">
    <property type="term" value="P:DNA restriction-modification system"/>
    <property type="evidence" value="ECO:0007669"/>
    <property type="project" value="UniProtKB-KW"/>
</dbReference>
<dbReference type="EMBL" id="BCNO01000002">
    <property type="protein sequence ID" value="GAQ95205.1"/>
    <property type="molecule type" value="Genomic_DNA"/>
</dbReference>
<dbReference type="PANTHER" id="PTHR42933">
    <property type="entry name" value="SLR6095 PROTEIN"/>
    <property type="match status" value="1"/>
</dbReference>
<dbReference type="REBASE" id="145891">
    <property type="entry name" value="M.TagP1ORF292P"/>
</dbReference>
<gene>
    <name evidence="11" type="ORF">TAGGR_292</name>
</gene>
<protein>
    <recommendedName>
        <fullName evidence="2">site-specific DNA-methyltransferase (adenine-specific)</fullName>
        <ecNumber evidence="2">2.1.1.72</ecNumber>
    </recommendedName>
</protein>
<dbReference type="PANTHER" id="PTHR42933:SF3">
    <property type="entry name" value="TYPE I RESTRICTION ENZYME MJAVIII METHYLASE SUBUNIT"/>
    <property type="match status" value="1"/>
</dbReference>
<keyword evidence="8" id="KW-0175">Coiled coil</keyword>
<dbReference type="InterPro" id="IPR029063">
    <property type="entry name" value="SAM-dependent_MTases_sf"/>
</dbReference>
<dbReference type="InterPro" id="IPR038333">
    <property type="entry name" value="T1MK-like_N_sf"/>
</dbReference>
<dbReference type="EC" id="2.1.1.72" evidence="2"/>
<dbReference type="STRING" id="86166.TAGGR_292"/>
<dbReference type="PRINTS" id="PR00507">
    <property type="entry name" value="N12N6MTFRASE"/>
</dbReference>
<sequence length="813" mass="95399">MNNGKITLRQLETHLFKAADILRGKMDASEYKEYIFGMLFLKRMSDVFEEKREKLFEEFKNQGFSEKQIEELLEDQTTYGDTFFVPERARWKNILSLKEDVGNQLNKALAALEEANPELDGVLKHIDFNAVKGKTRLKDQQLIDLIHHFNKYRLRNEDFEFPDLLGAAYEYLLKEFADSAGKKGGEFYTPPHVKTLMVRLVKPQEGMRIYDPTVGSGGFLIEARQYVEEKGQNPKNLALYGQENNGVTWSICKMNMILHDIPDAHIENEDTLTTPKFVEKGYIRQFDRVLANPPFSQNYTKANMQFPERFKYGFTPETGKKADLMFLQHMIASLKPDGIMATVMPHGVLFRGGQEKVIREGIVKDDLIQAIIGLPPKLFYNTGIPACIVVINKRKPEHLKNKILFINADREYGEGRNQNYLRPEDIEKIVTVFDNNLEIPKYSRLVDIKEIEENDFNLNIRRYVDNSPEPEIENVHHHINGHIPKQELELYKQQMEKFNLKVDNLFTETDNESLDFISDIDEKSKIKEIIENYAGVKETYDRHFHKLNEWWADVEKDIEAFPKNNNLWNFREKALKSLKEKLLPLGLLDEFKIAGVFVNWWEDLKYDFKTVVSSGWSKMLIDDEMIERKFFAKELEEIEEIESNIAQTEGELNEILEEVEDWDEEEQGQKTAGKVKEFLKQIINDLLSSKQEAAIKEAQKWQDLIRKIEEKDKELKKINKELKQKQQTLEESVKQKRETLTEEEAKELLLEKFKETLKQGLEKYINAEKKEVIKIFEKLWDNYKISLNQLITERDEEVKKLNEFLKQLGYANE</sequence>
<dbReference type="InterPro" id="IPR002052">
    <property type="entry name" value="DNA_methylase_N6_adenine_CS"/>
</dbReference>
<name>A0A0U9HYI9_9BACT</name>
<feature type="coiled-coil region" evidence="8">
    <location>
        <begin position="631"/>
        <end position="665"/>
    </location>
</feature>
<comment type="catalytic activity">
    <reaction evidence="7">
        <text>a 2'-deoxyadenosine in DNA + S-adenosyl-L-methionine = an N(6)-methyl-2'-deoxyadenosine in DNA + S-adenosyl-L-homocysteine + H(+)</text>
        <dbReference type="Rhea" id="RHEA:15197"/>
        <dbReference type="Rhea" id="RHEA-COMP:12418"/>
        <dbReference type="Rhea" id="RHEA-COMP:12419"/>
        <dbReference type="ChEBI" id="CHEBI:15378"/>
        <dbReference type="ChEBI" id="CHEBI:57856"/>
        <dbReference type="ChEBI" id="CHEBI:59789"/>
        <dbReference type="ChEBI" id="CHEBI:90615"/>
        <dbReference type="ChEBI" id="CHEBI:90616"/>
        <dbReference type="EC" id="2.1.1.72"/>
    </reaction>
</comment>
<organism evidence="11 12">
    <name type="scientific">Thermodesulfovibrio aggregans</name>
    <dbReference type="NCBI Taxonomy" id="86166"/>
    <lineage>
        <taxon>Bacteria</taxon>
        <taxon>Pseudomonadati</taxon>
        <taxon>Nitrospirota</taxon>
        <taxon>Thermodesulfovibrionia</taxon>
        <taxon>Thermodesulfovibrionales</taxon>
        <taxon>Thermodesulfovibrionaceae</taxon>
        <taxon>Thermodesulfovibrio</taxon>
    </lineage>
</organism>
<dbReference type="GO" id="GO:0008170">
    <property type="term" value="F:N-methyltransferase activity"/>
    <property type="evidence" value="ECO:0007669"/>
    <property type="project" value="InterPro"/>
</dbReference>
<dbReference type="RefSeq" id="WP_059176651.1">
    <property type="nucleotide sequence ID" value="NZ_BCNO01000002.1"/>
</dbReference>
<dbReference type="Pfam" id="PF02384">
    <property type="entry name" value="N6_Mtase"/>
    <property type="match status" value="1"/>
</dbReference>
<dbReference type="GO" id="GO:0003677">
    <property type="term" value="F:DNA binding"/>
    <property type="evidence" value="ECO:0007669"/>
    <property type="project" value="InterPro"/>
</dbReference>
<dbReference type="Pfam" id="PF12161">
    <property type="entry name" value="HsdM_N"/>
    <property type="match status" value="1"/>
</dbReference>
<evidence type="ECO:0000256" key="5">
    <source>
        <dbReference type="ARBA" id="ARBA00022691"/>
    </source>
</evidence>
<keyword evidence="6" id="KW-0680">Restriction system</keyword>
<dbReference type="InterPro" id="IPR022749">
    <property type="entry name" value="D12N6_MeTrfase_N"/>
</dbReference>
<accession>A0A0U9HYI9</accession>
<dbReference type="Gene3D" id="3.40.50.150">
    <property type="entry name" value="Vaccinia Virus protein VP39"/>
    <property type="match status" value="1"/>
</dbReference>
<proteinExistence type="inferred from homology"/>
<evidence type="ECO:0000256" key="7">
    <source>
        <dbReference type="ARBA" id="ARBA00047942"/>
    </source>
</evidence>
<keyword evidence="4" id="KW-0808">Transferase</keyword>
<evidence type="ECO:0000256" key="1">
    <source>
        <dbReference type="ARBA" id="ARBA00006594"/>
    </source>
</evidence>
<dbReference type="PROSITE" id="PS00092">
    <property type="entry name" value="N6_MTASE"/>
    <property type="match status" value="1"/>
</dbReference>
<keyword evidence="3" id="KW-0489">Methyltransferase</keyword>
<evidence type="ECO:0000256" key="3">
    <source>
        <dbReference type="ARBA" id="ARBA00022603"/>
    </source>
</evidence>
<keyword evidence="12" id="KW-1185">Reference proteome</keyword>
<evidence type="ECO:0000256" key="6">
    <source>
        <dbReference type="ARBA" id="ARBA00022747"/>
    </source>
</evidence>
<dbReference type="InterPro" id="IPR004546">
    <property type="entry name" value="Restrct_endonuc_T1M"/>
</dbReference>
<evidence type="ECO:0000313" key="12">
    <source>
        <dbReference type="Proteomes" id="UP000054976"/>
    </source>
</evidence>
<feature type="domain" description="DNA methylase adenine-specific" evidence="9">
    <location>
        <begin position="163"/>
        <end position="469"/>
    </location>
</feature>
<feature type="domain" description="N6 adenine-specific DNA methyltransferase N-terminal" evidence="10">
    <location>
        <begin position="11"/>
        <end position="149"/>
    </location>
</feature>
<evidence type="ECO:0000259" key="10">
    <source>
        <dbReference type="Pfam" id="PF12161"/>
    </source>
</evidence>
<dbReference type="SUPFAM" id="SSF53335">
    <property type="entry name" value="S-adenosyl-L-methionine-dependent methyltransferases"/>
    <property type="match status" value="1"/>
</dbReference>
<dbReference type="GO" id="GO:0032259">
    <property type="term" value="P:methylation"/>
    <property type="evidence" value="ECO:0007669"/>
    <property type="project" value="UniProtKB-KW"/>
</dbReference>
<dbReference type="InterPro" id="IPR003356">
    <property type="entry name" value="DNA_methylase_A-5"/>
</dbReference>
<dbReference type="Gene3D" id="1.20.1260.30">
    <property type="match status" value="1"/>
</dbReference>
<dbReference type="NCBIfam" id="TIGR00497">
    <property type="entry name" value="hsdM"/>
    <property type="match status" value="1"/>
</dbReference>
<comment type="similarity">
    <text evidence="1">Belongs to the N(4)/N(6)-methyltransferase family.</text>
</comment>
<dbReference type="AlphaFoldDB" id="A0A0U9HYI9"/>
<evidence type="ECO:0000313" key="11">
    <source>
        <dbReference type="EMBL" id="GAQ95205.1"/>
    </source>
</evidence>
<keyword evidence="5" id="KW-0949">S-adenosyl-L-methionine</keyword>
<reference evidence="12" key="1">
    <citation type="submission" date="2016-01" db="EMBL/GenBank/DDBJ databases">
        <title>Draft genome sequence of Thermodesulfovibrio aggregans strain TGE-P1.</title>
        <authorList>
            <person name="Sekiguchi Y."/>
            <person name="Ohashi A."/>
            <person name="Matsuura N."/>
            <person name="Tourlousse M.D."/>
        </authorList>
    </citation>
    <scope>NUCLEOTIDE SEQUENCE [LARGE SCALE GENOMIC DNA]</scope>
    <source>
        <strain evidence="12">TGE-P1</strain>
    </source>
</reference>
<evidence type="ECO:0000256" key="2">
    <source>
        <dbReference type="ARBA" id="ARBA00011900"/>
    </source>
</evidence>
<comment type="caution">
    <text evidence="11">The sequence shown here is derived from an EMBL/GenBank/DDBJ whole genome shotgun (WGS) entry which is preliminary data.</text>
</comment>